<comment type="similarity">
    <text evidence="2">Belongs to the methyl-accepting chemotaxis (MCP) protein family.</text>
</comment>
<evidence type="ECO:0000259" key="4">
    <source>
        <dbReference type="PROSITE" id="PS50111"/>
    </source>
</evidence>
<evidence type="ECO:0000313" key="5">
    <source>
        <dbReference type="EMBL" id="KGC14374.1"/>
    </source>
</evidence>
<dbReference type="EMBL" id="JPGG01000016">
    <property type="protein sequence ID" value="KGC14374.1"/>
    <property type="molecule type" value="Genomic_DNA"/>
</dbReference>
<dbReference type="InterPro" id="IPR004090">
    <property type="entry name" value="Chemotax_Me-accpt_rcpt"/>
</dbReference>
<dbReference type="GO" id="GO:0006935">
    <property type="term" value="P:chemotaxis"/>
    <property type="evidence" value="ECO:0007669"/>
    <property type="project" value="InterPro"/>
</dbReference>
<dbReference type="InterPro" id="IPR051310">
    <property type="entry name" value="MCP_chemotaxis"/>
</dbReference>
<sequence>MQALAASSAASFAARTGWPGAPATETPRARASRIAARRVRSSHVPVTNLTAIVSDVRKQTVQLPFATREIAAANLDLSNRTEMQAAALQETAAALEQLTATVKSNSQAARHANEIVEQARATTRTGCDAVQATERTMEAISQSSKQIVAIVATIDTIAFQTNILALNAAVEAARAGESGRGFAVVAGEVRALAQRCAGASREIRSIVESNVGVALEGASSVSHAAARMAEIDQVMTRVGSIMAEVVGASQEQSQGIDSINDSVLHLDDTTQRNAALVEQSAATAHSLSRQAEILDDAVRLFTL</sequence>
<dbReference type="SMART" id="SM00283">
    <property type="entry name" value="MA"/>
    <property type="match status" value="1"/>
</dbReference>
<protein>
    <submittedName>
        <fullName evidence="5">Methyl-accepting chemotaxis (MCP) signaling domain protein</fullName>
    </submittedName>
</protein>
<keyword evidence="1" id="KW-0488">Methylation</keyword>
<evidence type="ECO:0000256" key="2">
    <source>
        <dbReference type="ARBA" id="ARBA00029447"/>
    </source>
</evidence>
<proteinExistence type="inferred from homology"/>
<dbReference type="GO" id="GO:0004888">
    <property type="term" value="F:transmembrane signaling receptor activity"/>
    <property type="evidence" value="ECO:0007669"/>
    <property type="project" value="InterPro"/>
</dbReference>
<dbReference type="Pfam" id="PF00015">
    <property type="entry name" value="MCPsignal"/>
    <property type="match status" value="1"/>
</dbReference>
<dbReference type="KEGG" id="bgo:BM43_5669"/>
<dbReference type="Proteomes" id="UP000029590">
    <property type="component" value="Unassembled WGS sequence"/>
</dbReference>
<evidence type="ECO:0000313" key="6">
    <source>
        <dbReference type="Proteomes" id="UP000029590"/>
    </source>
</evidence>
<keyword evidence="3" id="KW-0807">Transducer</keyword>
<dbReference type="PROSITE" id="PS50111">
    <property type="entry name" value="CHEMOTAXIS_TRANSDUC_2"/>
    <property type="match status" value="1"/>
</dbReference>
<gene>
    <name evidence="5" type="ORF">DM48_2096</name>
</gene>
<evidence type="ECO:0000256" key="1">
    <source>
        <dbReference type="ARBA" id="ARBA00022481"/>
    </source>
</evidence>
<dbReference type="PANTHER" id="PTHR43531">
    <property type="entry name" value="PROTEIN ICFG"/>
    <property type="match status" value="1"/>
</dbReference>
<dbReference type="AlphaFoldDB" id="A0AAW3EZM4"/>
<dbReference type="PRINTS" id="PR00260">
    <property type="entry name" value="CHEMTRNSDUCR"/>
</dbReference>
<name>A0AAW3EZM4_BURGA</name>
<dbReference type="PANTHER" id="PTHR43531:SF14">
    <property type="entry name" value="METHYL-ACCEPTING CHEMOTAXIS PROTEIN I-RELATED"/>
    <property type="match status" value="1"/>
</dbReference>
<dbReference type="InterPro" id="IPR004089">
    <property type="entry name" value="MCPsignal_dom"/>
</dbReference>
<dbReference type="SUPFAM" id="SSF58104">
    <property type="entry name" value="Methyl-accepting chemotaxis protein (MCP) signaling domain"/>
    <property type="match status" value="1"/>
</dbReference>
<dbReference type="Gene3D" id="1.10.287.950">
    <property type="entry name" value="Methyl-accepting chemotaxis protein"/>
    <property type="match status" value="1"/>
</dbReference>
<dbReference type="GO" id="GO:0005886">
    <property type="term" value="C:plasma membrane"/>
    <property type="evidence" value="ECO:0007669"/>
    <property type="project" value="TreeGrafter"/>
</dbReference>
<accession>A0AAW3EZM4</accession>
<dbReference type="GO" id="GO:0007165">
    <property type="term" value="P:signal transduction"/>
    <property type="evidence" value="ECO:0007669"/>
    <property type="project" value="UniProtKB-KW"/>
</dbReference>
<comment type="caution">
    <text evidence="5">The sequence shown here is derived from an EMBL/GenBank/DDBJ whole genome shotgun (WGS) entry which is preliminary data.</text>
</comment>
<organism evidence="5 6">
    <name type="scientific">Burkholderia gladioli</name>
    <name type="common">Pseudomonas marginata</name>
    <name type="synonym">Phytomonas marginata</name>
    <dbReference type="NCBI Taxonomy" id="28095"/>
    <lineage>
        <taxon>Bacteria</taxon>
        <taxon>Pseudomonadati</taxon>
        <taxon>Pseudomonadota</taxon>
        <taxon>Betaproteobacteria</taxon>
        <taxon>Burkholderiales</taxon>
        <taxon>Burkholderiaceae</taxon>
        <taxon>Burkholderia</taxon>
    </lineage>
</organism>
<reference evidence="5 6" key="1">
    <citation type="submission" date="2014-04" db="EMBL/GenBank/DDBJ databases">
        <authorList>
            <person name="Bishop-Lilly K.A."/>
            <person name="Broomall S.M."/>
            <person name="Chain P.S."/>
            <person name="Chertkov O."/>
            <person name="Coyne S.R."/>
            <person name="Daligault H.E."/>
            <person name="Davenport K.W."/>
            <person name="Erkkila T."/>
            <person name="Frey K.G."/>
            <person name="Gibbons H.S."/>
            <person name="Gu W."/>
            <person name="Jaissle J."/>
            <person name="Johnson S.L."/>
            <person name="Koroleva G.I."/>
            <person name="Ladner J.T."/>
            <person name="Lo C.-C."/>
            <person name="Minogue T.D."/>
            <person name="Munk C."/>
            <person name="Palacios G.F."/>
            <person name="Redden C.L."/>
            <person name="Rosenzweig C.N."/>
            <person name="Scholz M.B."/>
            <person name="Teshima H."/>
            <person name="Xu Y."/>
        </authorList>
    </citation>
    <scope>NUCLEOTIDE SEQUENCE [LARGE SCALE GENOMIC DNA]</scope>
    <source>
        <strain evidence="6">gladioli</strain>
    </source>
</reference>
<evidence type="ECO:0000256" key="3">
    <source>
        <dbReference type="PROSITE-ProRule" id="PRU00284"/>
    </source>
</evidence>
<feature type="domain" description="Methyl-accepting transducer" evidence="4">
    <location>
        <begin position="59"/>
        <end position="288"/>
    </location>
</feature>